<accession>A0ABQ1VD67</accession>
<sequence length="62" mass="6577">MTLEYANEYPDVLPRKNGGASLSDRTFFQGSALKKNGKSEVVFDGVSPDDPALDLLGECGGV</sequence>
<name>A0ABQ1VD67_9RHOB</name>
<comment type="caution">
    <text evidence="1">The sequence shown here is derived from an EMBL/GenBank/DDBJ whole genome shotgun (WGS) entry which is preliminary data.</text>
</comment>
<dbReference type="EMBL" id="BMIV01000001">
    <property type="protein sequence ID" value="GGF56225.1"/>
    <property type="molecule type" value="Genomic_DNA"/>
</dbReference>
<keyword evidence="2" id="KW-1185">Reference proteome</keyword>
<gene>
    <name evidence="1" type="ORF">GCM10011402_05240</name>
</gene>
<reference evidence="2" key="1">
    <citation type="journal article" date="2019" name="Int. J. Syst. Evol. Microbiol.">
        <title>The Global Catalogue of Microorganisms (GCM) 10K type strain sequencing project: providing services to taxonomists for standard genome sequencing and annotation.</title>
        <authorList>
            <consortium name="The Broad Institute Genomics Platform"/>
            <consortium name="The Broad Institute Genome Sequencing Center for Infectious Disease"/>
            <person name="Wu L."/>
            <person name="Ma J."/>
        </authorList>
    </citation>
    <scope>NUCLEOTIDE SEQUENCE [LARGE SCALE GENOMIC DNA]</scope>
    <source>
        <strain evidence="2">CGMCC 1.15419</strain>
    </source>
</reference>
<evidence type="ECO:0000313" key="1">
    <source>
        <dbReference type="EMBL" id="GGF56225.1"/>
    </source>
</evidence>
<evidence type="ECO:0000313" key="2">
    <source>
        <dbReference type="Proteomes" id="UP000640509"/>
    </source>
</evidence>
<proteinExistence type="predicted"/>
<organism evidence="1 2">
    <name type="scientific">Paracoccus acridae</name>
    <dbReference type="NCBI Taxonomy" id="1795310"/>
    <lineage>
        <taxon>Bacteria</taxon>
        <taxon>Pseudomonadati</taxon>
        <taxon>Pseudomonadota</taxon>
        <taxon>Alphaproteobacteria</taxon>
        <taxon>Rhodobacterales</taxon>
        <taxon>Paracoccaceae</taxon>
        <taxon>Paracoccus</taxon>
    </lineage>
</organism>
<dbReference type="Proteomes" id="UP000640509">
    <property type="component" value="Unassembled WGS sequence"/>
</dbReference>
<protein>
    <submittedName>
        <fullName evidence="1">Uncharacterized protein</fullName>
    </submittedName>
</protein>